<evidence type="ECO:0000313" key="3">
    <source>
        <dbReference type="Proteomes" id="UP000050416"/>
    </source>
</evidence>
<proteinExistence type="predicted"/>
<reference evidence="2 3" key="1">
    <citation type="submission" date="2015-09" db="EMBL/GenBank/DDBJ databases">
        <title>Identification and resolution of microdiversity through metagenomic sequencing of parallel consortia.</title>
        <authorList>
            <person name="Nelson W.C."/>
            <person name="Romine M.F."/>
            <person name="Lindemann S.R."/>
        </authorList>
    </citation>
    <scope>NUCLEOTIDE SEQUENCE [LARGE SCALE GENOMIC DNA]</scope>
    <source>
        <strain evidence="2">HL-55</strain>
    </source>
</reference>
<gene>
    <name evidence="2" type="ORF">HLUCCX14_07630</name>
</gene>
<feature type="region of interest" description="Disordered" evidence="1">
    <location>
        <begin position="196"/>
        <end position="243"/>
    </location>
</feature>
<dbReference type="Proteomes" id="UP000050416">
    <property type="component" value="Unassembled WGS sequence"/>
</dbReference>
<accession>A0A0N8KKU8</accession>
<sequence>MAIDFYDFGELDSGFAGWRVGGTLRGKRYQKYFSLKNPYASIDDETWQKYQHLRARYYEAKMLARSAACQYRDFINTNHKRTLPMRGLGFQGMTLAILQSPGANFYRCQFIVNNRGKTRRFAITDSLSFDDAWNDAVTAWGDLFGIRPRDVQIIRVTKKPAPSAFKELRRHMNEREGQSIPVDALHHVFAQQRKRLSQSKMFQHAEPPPTKRKPDNELMQQLSSMLAAEIQQSHAPDNKRDPQ</sequence>
<evidence type="ECO:0000313" key="2">
    <source>
        <dbReference type="EMBL" id="KPQ29138.1"/>
    </source>
</evidence>
<feature type="compositionally biased region" description="Polar residues" evidence="1">
    <location>
        <begin position="218"/>
        <end position="235"/>
    </location>
</feature>
<evidence type="ECO:0000256" key="1">
    <source>
        <dbReference type="SAM" id="MobiDB-lite"/>
    </source>
</evidence>
<comment type="caution">
    <text evidence="2">The sequence shown here is derived from an EMBL/GenBank/DDBJ whole genome shotgun (WGS) entry which is preliminary data.</text>
</comment>
<name>A0A0N8KKU8_9GAMM</name>
<dbReference type="OrthoDB" id="6625312at2"/>
<dbReference type="PATRIC" id="fig|1305731.5.peg.340"/>
<protein>
    <submittedName>
        <fullName evidence="2">Uncharacterized protein</fullName>
    </submittedName>
</protein>
<dbReference type="STRING" id="1305731.GCA_000934705_00554"/>
<dbReference type="AlphaFoldDB" id="A0A0N8KKU8"/>
<organism evidence="2 3">
    <name type="scientific">Marinobacter excellens HL-55</name>
    <dbReference type="NCBI Taxonomy" id="1305731"/>
    <lineage>
        <taxon>Bacteria</taxon>
        <taxon>Pseudomonadati</taxon>
        <taxon>Pseudomonadota</taxon>
        <taxon>Gammaproteobacteria</taxon>
        <taxon>Pseudomonadales</taxon>
        <taxon>Marinobacteraceae</taxon>
        <taxon>Marinobacter</taxon>
    </lineage>
</organism>
<dbReference type="EMBL" id="LJZQ01000008">
    <property type="protein sequence ID" value="KPQ29138.1"/>
    <property type="molecule type" value="Genomic_DNA"/>
</dbReference>